<name>A0A7Y9QXB0_9BURK</name>
<evidence type="ECO:0000313" key="1">
    <source>
        <dbReference type="EMBL" id="NYG31478.1"/>
    </source>
</evidence>
<evidence type="ECO:0000313" key="2">
    <source>
        <dbReference type="Proteomes" id="UP000518288"/>
    </source>
</evidence>
<dbReference type="RefSeq" id="WP_179632470.1">
    <property type="nucleotide sequence ID" value="NZ_JACCFH010000001.1"/>
</dbReference>
<accession>A0A7Y9QXB0</accession>
<keyword evidence="2" id="KW-1185">Reference proteome</keyword>
<protein>
    <submittedName>
        <fullName evidence="1">Uncharacterized protein</fullName>
    </submittedName>
</protein>
<reference evidence="1 2" key="1">
    <citation type="submission" date="2020-07" db="EMBL/GenBank/DDBJ databases">
        <title>Genomic Encyclopedia of Archaeal and Bacterial Type Strains, Phase II (KMG-II): from individual species to whole genera.</title>
        <authorList>
            <person name="Goeker M."/>
        </authorList>
    </citation>
    <scope>NUCLEOTIDE SEQUENCE [LARGE SCALE GENOMIC DNA]</scope>
    <source>
        <strain evidence="1 2">DSM 21226</strain>
    </source>
</reference>
<comment type="caution">
    <text evidence="1">The sequence shown here is derived from an EMBL/GenBank/DDBJ whole genome shotgun (WGS) entry which is preliminary data.</text>
</comment>
<gene>
    <name evidence="1" type="ORF">BDD16_000464</name>
</gene>
<proteinExistence type="predicted"/>
<dbReference type="AlphaFoldDB" id="A0A7Y9QXB0"/>
<sequence>MCIKHLGFLLWIGAPAAAGDSVLESARRSAVKTIADNAANSVAWRVSKRTPLGSIPARFI</sequence>
<organism evidence="1 2">
    <name type="scientific">Sphaerotilus montanus</name>
    <dbReference type="NCBI Taxonomy" id="522889"/>
    <lineage>
        <taxon>Bacteria</taxon>
        <taxon>Pseudomonadati</taxon>
        <taxon>Pseudomonadota</taxon>
        <taxon>Betaproteobacteria</taxon>
        <taxon>Burkholderiales</taxon>
        <taxon>Sphaerotilaceae</taxon>
        <taxon>Sphaerotilus</taxon>
    </lineage>
</organism>
<dbReference type="EMBL" id="JACCFH010000001">
    <property type="protein sequence ID" value="NYG31478.1"/>
    <property type="molecule type" value="Genomic_DNA"/>
</dbReference>
<dbReference type="Proteomes" id="UP000518288">
    <property type="component" value="Unassembled WGS sequence"/>
</dbReference>